<reference evidence="2 3" key="1">
    <citation type="submission" date="2023-02" db="EMBL/GenBank/DDBJ databases">
        <title>Bacterial whole genome sequence for Curvibacter sp. HBC28.</title>
        <authorList>
            <person name="Le V."/>
            <person name="Ko S.-R."/>
            <person name="Ahn C.-Y."/>
            <person name="Oh H.-M."/>
        </authorList>
    </citation>
    <scope>NUCLEOTIDE SEQUENCE [LARGE SCALE GENOMIC DNA]</scope>
    <source>
        <strain evidence="2 3">HBC28</strain>
    </source>
</reference>
<feature type="domain" description="HNH nuclease" evidence="1">
    <location>
        <begin position="118"/>
        <end position="155"/>
    </location>
</feature>
<protein>
    <submittedName>
        <fullName evidence="2">HNH endonuclease</fullName>
    </submittedName>
</protein>
<evidence type="ECO:0000313" key="2">
    <source>
        <dbReference type="EMBL" id="MDD0814278.1"/>
    </source>
</evidence>
<keyword evidence="2" id="KW-0378">Hydrolase</keyword>
<keyword evidence="2" id="KW-0255">Endonuclease</keyword>
<dbReference type="EMBL" id="JAQSIO010000002">
    <property type="protein sequence ID" value="MDD0814278.1"/>
    <property type="molecule type" value="Genomic_DNA"/>
</dbReference>
<organism evidence="2 3">
    <name type="scientific">Curvibacter microcysteis</name>
    <dbReference type="NCBI Taxonomy" id="3026419"/>
    <lineage>
        <taxon>Bacteria</taxon>
        <taxon>Pseudomonadati</taxon>
        <taxon>Pseudomonadota</taxon>
        <taxon>Betaproteobacteria</taxon>
        <taxon>Burkholderiales</taxon>
        <taxon>Comamonadaceae</taxon>
        <taxon>Curvibacter</taxon>
    </lineage>
</organism>
<dbReference type="SUPFAM" id="SSF54060">
    <property type="entry name" value="His-Me finger endonucleases"/>
    <property type="match status" value="1"/>
</dbReference>
<keyword evidence="3" id="KW-1185">Reference proteome</keyword>
<dbReference type="Pfam" id="PF13392">
    <property type="entry name" value="HNH_3"/>
    <property type="match status" value="1"/>
</dbReference>
<dbReference type="InterPro" id="IPR044925">
    <property type="entry name" value="His-Me_finger_sf"/>
</dbReference>
<evidence type="ECO:0000259" key="1">
    <source>
        <dbReference type="Pfam" id="PF13392"/>
    </source>
</evidence>
<keyword evidence="2" id="KW-0540">Nuclease</keyword>
<name>A0ABT5MCH1_9BURK</name>
<accession>A0ABT5MCH1</accession>
<proteinExistence type="predicted"/>
<dbReference type="Proteomes" id="UP001528672">
    <property type="component" value="Unassembled WGS sequence"/>
</dbReference>
<dbReference type="Gene3D" id="3.90.75.20">
    <property type="match status" value="1"/>
</dbReference>
<sequence length="184" mass="21333">MTTEKKCRIEGCKNKYKSGGWCHAHYERFRRYGDPLAGGTAHVPRPEKCSAQDCEKPVVAKCFCSGHYSLFRKYGDHTKAKYKWGKNGRDQWHKTSHGYIWRYSGYDDPNAAPNGFVYQHREVMANVIGRPLKSYESVHHKNGDRSDNRPENLELWVKSRPAGQRAQDLVAWAREIISQYGHMQ</sequence>
<dbReference type="RefSeq" id="WP_273925900.1">
    <property type="nucleotide sequence ID" value="NZ_JAQSIO010000002.1"/>
</dbReference>
<gene>
    <name evidence="2" type="ORF">PSQ39_06510</name>
</gene>
<dbReference type="GO" id="GO:0004519">
    <property type="term" value="F:endonuclease activity"/>
    <property type="evidence" value="ECO:0007669"/>
    <property type="project" value="UniProtKB-KW"/>
</dbReference>
<evidence type="ECO:0000313" key="3">
    <source>
        <dbReference type="Proteomes" id="UP001528672"/>
    </source>
</evidence>
<dbReference type="InterPro" id="IPR003615">
    <property type="entry name" value="HNH_nuc"/>
</dbReference>
<comment type="caution">
    <text evidence="2">The sequence shown here is derived from an EMBL/GenBank/DDBJ whole genome shotgun (WGS) entry which is preliminary data.</text>
</comment>